<keyword evidence="3" id="KW-1185">Reference proteome</keyword>
<sequence>MSRRKVCYEADHAQSKAIVLSSLHRFFLTTPNYSKFRTSKIFDIVFDGVYTPTRTELVNAFYELIDAGMVPELKGIRMDEKRRRKHPVLKERMRIRRGERENRAYPRVLWRRIGWPKRSLGDIRKAWLKNTQMRVAKNRGGGKGESRRASVEDDSQSPPLPRAGASSRKRYPIIRGTSRTKPHCIRSSHTPPPSDCVPPETALQGSTHLRNKPRHCTTVSYKDQRDLLGAVHKLCLHSSFEFCKFRLRLDLTRNIGDPTPFQLETLIKAIVTAWNTGKFDGSCIDEDIGFGSGNAFWRAGWVAVARLYKWPMTNRRLLSILQTGEEFLDALLDERRVGMAGVLYEKAEEMMRCTSGEGCVKGAGLEMRSGAETEMEVDLEPETERETGSQLWSEEADELDSAVRVEMDAEPAATDSDSSSDTETEGVSLVGYEG</sequence>
<feature type="compositionally biased region" description="Basic residues" evidence="1">
    <location>
        <begin position="167"/>
        <end position="186"/>
    </location>
</feature>
<reference evidence="2 3" key="1">
    <citation type="submission" date="2018-03" db="EMBL/GenBank/DDBJ databases">
        <title>Genomes of Pezizomycetes fungi and the evolution of truffles.</title>
        <authorList>
            <person name="Murat C."/>
            <person name="Payen T."/>
            <person name="Noel B."/>
            <person name="Kuo A."/>
            <person name="Martin F.M."/>
        </authorList>
    </citation>
    <scope>NUCLEOTIDE SEQUENCE [LARGE SCALE GENOMIC DNA]</scope>
    <source>
        <strain evidence="2">091103-1</strain>
    </source>
</reference>
<evidence type="ECO:0000256" key="1">
    <source>
        <dbReference type="SAM" id="MobiDB-lite"/>
    </source>
</evidence>
<accession>A0A317SSW9</accession>
<organism evidence="2 3">
    <name type="scientific">Tuber magnatum</name>
    <name type="common">white Piedmont truffle</name>
    <dbReference type="NCBI Taxonomy" id="42249"/>
    <lineage>
        <taxon>Eukaryota</taxon>
        <taxon>Fungi</taxon>
        <taxon>Dikarya</taxon>
        <taxon>Ascomycota</taxon>
        <taxon>Pezizomycotina</taxon>
        <taxon>Pezizomycetes</taxon>
        <taxon>Pezizales</taxon>
        <taxon>Tuberaceae</taxon>
        <taxon>Tuber</taxon>
    </lineage>
</organism>
<dbReference type="EMBL" id="PYWC01000022">
    <property type="protein sequence ID" value="PWW77454.1"/>
    <property type="molecule type" value="Genomic_DNA"/>
</dbReference>
<evidence type="ECO:0000313" key="2">
    <source>
        <dbReference type="EMBL" id="PWW77454.1"/>
    </source>
</evidence>
<name>A0A317SSW9_9PEZI</name>
<evidence type="ECO:0000313" key="3">
    <source>
        <dbReference type="Proteomes" id="UP000246991"/>
    </source>
</evidence>
<feature type="region of interest" description="Disordered" evidence="1">
    <location>
        <begin position="134"/>
        <end position="209"/>
    </location>
</feature>
<protein>
    <submittedName>
        <fullName evidence="2">Uncharacterized protein</fullName>
    </submittedName>
</protein>
<feature type="region of interest" description="Disordered" evidence="1">
    <location>
        <begin position="370"/>
        <end position="434"/>
    </location>
</feature>
<comment type="caution">
    <text evidence="2">The sequence shown here is derived from an EMBL/GenBank/DDBJ whole genome shotgun (WGS) entry which is preliminary data.</text>
</comment>
<gene>
    <name evidence="2" type="ORF">C7212DRAFT_342747</name>
</gene>
<dbReference type="Proteomes" id="UP000246991">
    <property type="component" value="Unassembled WGS sequence"/>
</dbReference>
<feature type="compositionally biased region" description="Basic and acidic residues" evidence="1">
    <location>
        <begin position="142"/>
        <end position="151"/>
    </location>
</feature>
<dbReference type="OrthoDB" id="5393604at2759"/>
<dbReference type="AlphaFoldDB" id="A0A317SSW9"/>
<proteinExistence type="predicted"/>